<feature type="domain" description="PAS" evidence="12">
    <location>
        <begin position="467"/>
        <end position="538"/>
    </location>
</feature>
<dbReference type="InterPro" id="IPR035965">
    <property type="entry name" value="PAS-like_dom_sf"/>
</dbReference>
<dbReference type="GO" id="GO:0030295">
    <property type="term" value="F:protein kinase activator activity"/>
    <property type="evidence" value="ECO:0007669"/>
    <property type="project" value="TreeGrafter"/>
</dbReference>
<feature type="domain" description="PAC" evidence="13">
    <location>
        <begin position="541"/>
        <end position="593"/>
    </location>
</feature>
<dbReference type="Pfam" id="PF08448">
    <property type="entry name" value="PAS_4"/>
    <property type="match status" value="1"/>
</dbReference>
<dbReference type="AlphaFoldDB" id="A0AAU7UAF9"/>
<dbReference type="InterPro" id="IPR004358">
    <property type="entry name" value="Sig_transdc_His_kin-like_C"/>
</dbReference>
<evidence type="ECO:0000259" key="12">
    <source>
        <dbReference type="PROSITE" id="PS50112"/>
    </source>
</evidence>
<dbReference type="PRINTS" id="PR00344">
    <property type="entry name" value="BCTRLSENSOR"/>
</dbReference>
<dbReference type="Pfam" id="PF03924">
    <property type="entry name" value="CHASE"/>
    <property type="match status" value="1"/>
</dbReference>
<evidence type="ECO:0000256" key="3">
    <source>
        <dbReference type="ARBA" id="ARBA00012438"/>
    </source>
</evidence>
<dbReference type="InterPro" id="IPR029016">
    <property type="entry name" value="GAF-like_dom_sf"/>
</dbReference>
<dbReference type="Gene3D" id="3.30.450.350">
    <property type="entry name" value="CHASE domain"/>
    <property type="match status" value="1"/>
</dbReference>
<dbReference type="InterPro" id="IPR003594">
    <property type="entry name" value="HATPase_dom"/>
</dbReference>
<keyword evidence="6 10" id="KW-0812">Transmembrane</keyword>
<dbReference type="SMART" id="SM01079">
    <property type="entry name" value="CHASE"/>
    <property type="match status" value="1"/>
</dbReference>
<feature type="domain" description="Histidine kinase" evidence="11">
    <location>
        <begin position="782"/>
        <end position="1002"/>
    </location>
</feature>
<dbReference type="GO" id="GO:0016020">
    <property type="term" value="C:membrane"/>
    <property type="evidence" value="ECO:0007669"/>
    <property type="project" value="UniProtKB-SubCell"/>
</dbReference>
<dbReference type="InterPro" id="IPR042240">
    <property type="entry name" value="CHASE_sf"/>
</dbReference>
<name>A0AAU7UAF9_9DEIO</name>
<evidence type="ECO:0000256" key="7">
    <source>
        <dbReference type="ARBA" id="ARBA00022777"/>
    </source>
</evidence>
<dbReference type="Gene3D" id="1.10.287.130">
    <property type="match status" value="1"/>
</dbReference>
<dbReference type="InterPro" id="IPR001610">
    <property type="entry name" value="PAC"/>
</dbReference>
<dbReference type="CDD" id="cd00130">
    <property type="entry name" value="PAS"/>
    <property type="match status" value="2"/>
</dbReference>
<dbReference type="RefSeq" id="WP_350243395.1">
    <property type="nucleotide sequence ID" value="NZ_CP158299.1"/>
</dbReference>
<dbReference type="SMART" id="SM00086">
    <property type="entry name" value="PAC"/>
    <property type="match status" value="2"/>
</dbReference>
<evidence type="ECO:0000256" key="1">
    <source>
        <dbReference type="ARBA" id="ARBA00000085"/>
    </source>
</evidence>
<keyword evidence="9 10" id="KW-0472">Membrane</keyword>
<dbReference type="InterPro" id="IPR000014">
    <property type="entry name" value="PAS"/>
</dbReference>
<dbReference type="SMART" id="SM00388">
    <property type="entry name" value="HisKA"/>
    <property type="match status" value="1"/>
</dbReference>
<dbReference type="InterPro" id="IPR000700">
    <property type="entry name" value="PAS-assoc_C"/>
</dbReference>
<evidence type="ECO:0000313" key="15">
    <source>
        <dbReference type="EMBL" id="XBV85358.1"/>
    </source>
</evidence>
<feature type="transmembrane region" description="Helical" evidence="10">
    <location>
        <begin position="24"/>
        <end position="47"/>
    </location>
</feature>
<keyword evidence="8 10" id="KW-1133">Transmembrane helix</keyword>
<evidence type="ECO:0000256" key="4">
    <source>
        <dbReference type="ARBA" id="ARBA00022553"/>
    </source>
</evidence>
<evidence type="ECO:0000256" key="9">
    <source>
        <dbReference type="ARBA" id="ARBA00023136"/>
    </source>
</evidence>
<dbReference type="SMART" id="SM00387">
    <property type="entry name" value="HATPase_c"/>
    <property type="match status" value="1"/>
</dbReference>
<reference evidence="15" key="1">
    <citation type="submission" date="2024-06" db="EMBL/GenBank/DDBJ databases">
        <title>Draft Genome Sequence of Deinococcus sonorensis Type Strain KR-87, a Biofilm Producing Representative of the Genus Deinococcus.</title>
        <authorList>
            <person name="Boren L.S."/>
            <person name="Grosso R.A."/>
            <person name="Hugenberg-Cox A.N."/>
            <person name="Hill J.T.E."/>
            <person name="Albert C.M."/>
            <person name="Tuohy J.M."/>
        </authorList>
    </citation>
    <scope>NUCLEOTIDE SEQUENCE</scope>
    <source>
        <strain evidence="15">KR-87</strain>
    </source>
</reference>
<dbReference type="InterPro" id="IPR013767">
    <property type="entry name" value="PAS_fold"/>
</dbReference>
<dbReference type="SUPFAM" id="SSF55874">
    <property type="entry name" value="ATPase domain of HSP90 chaperone/DNA topoisomerase II/histidine kinase"/>
    <property type="match status" value="1"/>
</dbReference>
<dbReference type="SUPFAM" id="SSF55781">
    <property type="entry name" value="GAF domain-like"/>
    <property type="match status" value="1"/>
</dbReference>
<dbReference type="InterPro" id="IPR050351">
    <property type="entry name" value="BphY/WalK/GraS-like"/>
</dbReference>
<dbReference type="SUPFAM" id="SSF47384">
    <property type="entry name" value="Homodimeric domain of signal transducing histidine kinase"/>
    <property type="match status" value="1"/>
</dbReference>
<dbReference type="Pfam" id="PF00989">
    <property type="entry name" value="PAS"/>
    <property type="match status" value="1"/>
</dbReference>
<accession>A0AAU7UAF9</accession>
<dbReference type="PANTHER" id="PTHR42878">
    <property type="entry name" value="TWO-COMPONENT HISTIDINE KINASE"/>
    <property type="match status" value="1"/>
</dbReference>
<dbReference type="GO" id="GO:0007234">
    <property type="term" value="P:osmosensory signaling via phosphorelay pathway"/>
    <property type="evidence" value="ECO:0007669"/>
    <property type="project" value="TreeGrafter"/>
</dbReference>
<dbReference type="NCBIfam" id="TIGR00229">
    <property type="entry name" value="sensory_box"/>
    <property type="match status" value="2"/>
</dbReference>
<dbReference type="EMBL" id="CP158299">
    <property type="protein sequence ID" value="XBV85358.1"/>
    <property type="molecule type" value="Genomic_DNA"/>
</dbReference>
<evidence type="ECO:0000256" key="6">
    <source>
        <dbReference type="ARBA" id="ARBA00022692"/>
    </source>
</evidence>
<feature type="domain" description="PAC" evidence="13">
    <location>
        <begin position="414"/>
        <end position="466"/>
    </location>
</feature>
<dbReference type="SUPFAM" id="SSF55785">
    <property type="entry name" value="PYP-like sensor domain (PAS domain)"/>
    <property type="match status" value="2"/>
</dbReference>
<dbReference type="PROSITE" id="PS50839">
    <property type="entry name" value="CHASE"/>
    <property type="match status" value="1"/>
</dbReference>
<feature type="transmembrane region" description="Helical" evidence="10">
    <location>
        <begin position="303"/>
        <end position="319"/>
    </location>
</feature>
<dbReference type="InterPro" id="IPR036097">
    <property type="entry name" value="HisK_dim/P_sf"/>
</dbReference>
<dbReference type="InterPro" id="IPR006189">
    <property type="entry name" value="CHASE_dom"/>
</dbReference>
<evidence type="ECO:0000259" key="13">
    <source>
        <dbReference type="PROSITE" id="PS50113"/>
    </source>
</evidence>
<dbReference type="GO" id="GO:0000156">
    <property type="term" value="F:phosphorelay response regulator activity"/>
    <property type="evidence" value="ECO:0007669"/>
    <property type="project" value="TreeGrafter"/>
</dbReference>
<dbReference type="Gene3D" id="3.30.450.20">
    <property type="entry name" value="PAS domain"/>
    <property type="match status" value="2"/>
</dbReference>
<dbReference type="InterPro" id="IPR003661">
    <property type="entry name" value="HisK_dim/P_dom"/>
</dbReference>
<evidence type="ECO:0000256" key="2">
    <source>
        <dbReference type="ARBA" id="ARBA00004370"/>
    </source>
</evidence>
<evidence type="ECO:0000256" key="10">
    <source>
        <dbReference type="SAM" id="Phobius"/>
    </source>
</evidence>
<evidence type="ECO:0000256" key="5">
    <source>
        <dbReference type="ARBA" id="ARBA00022679"/>
    </source>
</evidence>
<dbReference type="PROSITE" id="PS50109">
    <property type="entry name" value="HIS_KIN"/>
    <property type="match status" value="1"/>
</dbReference>
<dbReference type="InterPro" id="IPR005467">
    <property type="entry name" value="His_kinase_dom"/>
</dbReference>
<dbReference type="InterPro" id="IPR013656">
    <property type="entry name" value="PAS_4"/>
</dbReference>
<dbReference type="PROSITE" id="PS50113">
    <property type="entry name" value="PAC"/>
    <property type="match status" value="2"/>
</dbReference>
<feature type="domain" description="CHASE" evidence="14">
    <location>
        <begin position="86"/>
        <end position="240"/>
    </location>
</feature>
<evidence type="ECO:0000259" key="11">
    <source>
        <dbReference type="PROSITE" id="PS50109"/>
    </source>
</evidence>
<dbReference type="KEGG" id="dsc:ABOD76_18265"/>
<keyword evidence="4" id="KW-0597">Phosphoprotein</keyword>
<dbReference type="SMART" id="SM00091">
    <property type="entry name" value="PAS"/>
    <property type="match status" value="2"/>
</dbReference>
<dbReference type="GO" id="GO:0000155">
    <property type="term" value="F:phosphorelay sensor kinase activity"/>
    <property type="evidence" value="ECO:0007669"/>
    <property type="project" value="InterPro"/>
</dbReference>
<dbReference type="FunFam" id="3.30.450.20:FF:000099">
    <property type="entry name" value="Sensory box sensor histidine kinase"/>
    <property type="match status" value="1"/>
</dbReference>
<dbReference type="GO" id="GO:0006355">
    <property type="term" value="P:regulation of DNA-templated transcription"/>
    <property type="evidence" value="ECO:0007669"/>
    <property type="project" value="InterPro"/>
</dbReference>
<proteinExistence type="predicted"/>
<evidence type="ECO:0000256" key="8">
    <source>
        <dbReference type="ARBA" id="ARBA00022989"/>
    </source>
</evidence>
<sequence length="1005" mass="111193">MNTPPGQPPRRGARLLHLLLLPAAPVYVLTLVLLLTAVLAAVVARLVHEQQQTRFEREVVAYERELNQRLASISDALNATRSMWQASGPVSRPTFEAFVAGLNLPQRYPGLSSVGYAPLVPAEQKDAFVRRQQASDPAHPLQLHPASIQPYVVPVVYITPSVNAATRGYDMYSEPVRRAALEQARITRQLRASGRVTLMNMAAGEQDRRGLLLYLPIVDRGTVSGYIYAPLQLTHLLPTIIGRGGTTPLSLHVQANGQNLYGEPLPNAPFRLTDQLTFAGQVWDLTLSAPAGFGRDEAANTPWLVLLAGFTVALLAAMANQSQVRARQQAEEVNGRLVASRAELERSRAEFEAVFRSMQDTAVFADPSGQVLFANDALERSFGLRPHEIRGAPLAGLHGDDALLAQLDRQPGPHTVTTLFRRRGGQTFYGEMQRNPVLSERGDLLGQLEVIRDISERRRSAQALRDSEQRYRGVLESMPQIVWLTDAQGVITLLNQRWADYVGGEGSGEQRTRSLAPYVHPADRERFQDTWRTAVQSETPFELEHRLRSASGDYRTFVSRGLPVRGTQGRVLEWVGTSTDIDDQVYSEMASRLLADLGQALSVRLTDEADLRRVLTLLTSTYADAAALWLAENMHEPVVQVRDAQLLERVPALSRIGPFVQQQLGTGTVQRFRREQMEPLGLLSGLLLPLTLQGGDSLGVLALGFQHAERARDLEVGQELASRLVTALENRRLYASAEQARASVQELNATLEERVRQRTDELSSRSAELGAANRELEAFSYSVSHDLRTPLRHITGFADLLRKESEQPGGAGLSAKAQRYLNIINESAARMNVLIDDLLEFSRTSRAEMRQVPVELDSVVAMVVRELAPDQQDRKVEWHIGPLPTVMGDPALIRQVYSNLLSNALKYTRPRERAVIEVGAHTESGETIVSIRDNGVGFDPQYVDKLFGVFQRLHRADEFEGTGIGLANVRRIVARHGGRVWAESDLPDGPGARFSVVLPLAQVMA</sequence>
<organism evidence="15">
    <name type="scientific">Deinococcus sonorensis KR-87</name>
    <dbReference type="NCBI Taxonomy" id="694439"/>
    <lineage>
        <taxon>Bacteria</taxon>
        <taxon>Thermotogati</taxon>
        <taxon>Deinococcota</taxon>
        <taxon>Deinococci</taxon>
        <taxon>Deinococcales</taxon>
        <taxon>Deinococcaceae</taxon>
        <taxon>Deinococcus</taxon>
    </lineage>
</organism>
<gene>
    <name evidence="15" type="ORF">ABOD76_18265</name>
</gene>
<dbReference type="Pfam" id="PF02518">
    <property type="entry name" value="HATPase_c"/>
    <property type="match status" value="1"/>
</dbReference>
<dbReference type="Pfam" id="PF00512">
    <property type="entry name" value="HisKA"/>
    <property type="match status" value="1"/>
</dbReference>
<dbReference type="PROSITE" id="PS50112">
    <property type="entry name" value="PAS"/>
    <property type="match status" value="2"/>
</dbReference>
<dbReference type="PANTHER" id="PTHR42878:SF15">
    <property type="entry name" value="BACTERIOPHYTOCHROME"/>
    <property type="match status" value="1"/>
</dbReference>
<feature type="domain" description="PAS" evidence="12">
    <location>
        <begin position="347"/>
        <end position="391"/>
    </location>
</feature>
<evidence type="ECO:0000259" key="14">
    <source>
        <dbReference type="PROSITE" id="PS50839"/>
    </source>
</evidence>
<keyword evidence="5" id="KW-0808">Transferase</keyword>
<dbReference type="FunFam" id="3.30.565.10:FF:000006">
    <property type="entry name" value="Sensor histidine kinase WalK"/>
    <property type="match status" value="1"/>
</dbReference>
<dbReference type="InterPro" id="IPR036890">
    <property type="entry name" value="HATPase_C_sf"/>
</dbReference>
<dbReference type="CDD" id="cd00082">
    <property type="entry name" value="HisKA"/>
    <property type="match status" value="1"/>
</dbReference>
<comment type="catalytic activity">
    <reaction evidence="1">
        <text>ATP + protein L-histidine = ADP + protein N-phospho-L-histidine.</text>
        <dbReference type="EC" id="2.7.13.3"/>
    </reaction>
</comment>
<comment type="subcellular location">
    <subcellularLocation>
        <location evidence="2">Membrane</location>
    </subcellularLocation>
</comment>
<dbReference type="EC" id="2.7.13.3" evidence="3"/>
<dbReference type="Gene3D" id="3.30.565.10">
    <property type="entry name" value="Histidine kinase-like ATPase, C-terminal domain"/>
    <property type="match status" value="1"/>
</dbReference>
<keyword evidence="7" id="KW-0418">Kinase</keyword>
<protein>
    <recommendedName>
        <fullName evidence="3">histidine kinase</fullName>
        <ecNumber evidence="3">2.7.13.3</ecNumber>
    </recommendedName>
</protein>
<dbReference type="Gene3D" id="3.30.450.40">
    <property type="match status" value="1"/>
</dbReference>